<feature type="transmembrane region" description="Helical" evidence="6">
    <location>
        <begin position="375"/>
        <end position="398"/>
    </location>
</feature>
<protein>
    <submittedName>
        <fullName evidence="9">ABC transporter permease</fullName>
    </submittedName>
</protein>
<accession>A0A8H9KS47</accession>
<dbReference type="InterPro" id="IPR025857">
    <property type="entry name" value="MacB_PCD"/>
</dbReference>
<dbReference type="InterPro" id="IPR003838">
    <property type="entry name" value="ABC3_permease_C"/>
</dbReference>
<name>A0A8H9KS47_9SPHI</name>
<dbReference type="AlphaFoldDB" id="A0A8H9KS47"/>
<evidence type="ECO:0000256" key="2">
    <source>
        <dbReference type="ARBA" id="ARBA00022475"/>
    </source>
</evidence>
<gene>
    <name evidence="9" type="ORF">GCM10011516_01220</name>
</gene>
<evidence type="ECO:0000313" key="9">
    <source>
        <dbReference type="EMBL" id="GGE07249.1"/>
    </source>
</evidence>
<keyword evidence="4 6" id="KW-1133">Transmembrane helix</keyword>
<evidence type="ECO:0000256" key="1">
    <source>
        <dbReference type="ARBA" id="ARBA00004651"/>
    </source>
</evidence>
<comment type="subcellular location">
    <subcellularLocation>
        <location evidence="1">Cell membrane</location>
        <topology evidence="1">Multi-pass membrane protein</topology>
    </subcellularLocation>
</comment>
<evidence type="ECO:0000259" key="7">
    <source>
        <dbReference type="Pfam" id="PF02687"/>
    </source>
</evidence>
<evidence type="ECO:0000313" key="10">
    <source>
        <dbReference type="Proteomes" id="UP000614460"/>
    </source>
</evidence>
<dbReference type="InterPro" id="IPR050250">
    <property type="entry name" value="Macrolide_Exporter_MacB"/>
</dbReference>
<keyword evidence="10" id="KW-1185">Reference proteome</keyword>
<organism evidence="9 10">
    <name type="scientific">Sphingobacterium cellulitidis</name>
    <dbReference type="NCBI Taxonomy" id="1768011"/>
    <lineage>
        <taxon>Bacteria</taxon>
        <taxon>Pseudomonadati</taxon>
        <taxon>Bacteroidota</taxon>
        <taxon>Sphingobacteriia</taxon>
        <taxon>Sphingobacteriales</taxon>
        <taxon>Sphingobacteriaceae</taxon>
        <taxon>Sphingobacterium</taxon>
    </lineage>
</organism>
<sequence>MMKHDIKIAWRNLWKNKVFSFLNILGLTLGFAGFILSYQYINRETSYDKWNPNYDRIYQVGLEANGDYSVDMLPSFAQTLKDNFPEIEYAGRKVDFTWGKYPLFGESTVYIKKVLAIDSSLARIFQFENKNGPLYKNAEQNEANLIKEPIAKLLFKEYKDFSEPKKVPALSLAMGVHDTFYGLVQERELSIIDGDVLFIRKIETEEEGNPYLAQTFIQVKKGTDIEQLTSKINDLFTSKFSKKERIQSSAFAKGKVYLDPLQNLYLQPKAGSNTNYLIVWILGVLSVIILVLACANFANMMMAKANQRLKELAIKKILGSSRFALIRQLLLEVFILTSFSAILSFFMIFIAGNALQKWFNDDLLKYMLNYETVGQLLVGILVCTLISGIYPAISLSGFNSVKLLKGNNLSFGMNNRLRNSLMIAQFIIAIIFVTGMFVVRQQVNFMRETDKGFEPSQVINFIGVAMYYDNKLDGSFYDFKQRLLQDPSIESVARATNIPGSRELPAQFQFNNNNEKHDLDHVGIDPEFFQTLNMNFLVGGDNISMSKLVSDSSKHYAVINEAAAKAWSMENPIGATIQGCDANFEIIGVVKNSIAYGFENKVNPTIYSYKDECAKGRFKSALIVKTAIGKTEAAIQTVKQEWLKNPAAEALPLDYEFMDQSYASLQKKQIELQKAFNGFTLIAVIVACLGLFSMSAYQVSIKRKEMSIRKVLGASVHSIFYQLNKPFLIIFIIGTVIAVPIAYLLIGSWLNNFAYHIEIKFWYFGLAVLSLLLIIFITVSCQSFKASNENPVKSLRDE</sequence>
<evidence type="ECO:0000259" key="8">
    <source>
        <dbReference type="Pfam" id="PF12704"/>
    </source>
</evidence>
<feature type="transmembrane region" description="Helical" evidence="6">
    <location>
        <begin position="277"/>
        <end position="298"/>
    </location>
</feature>
<feature type="domain" description="ABC3 transporter permease C-terminal" evidence="7">
    <location>
        <begin position="679"/>
        <end position="791"/>
    </location>
</feature>
<evidence type="ECO:0000256" key="6">
    <source>
        <dbReference type="SAM" id="Phobius"/>
    </source>
</evidence>
<evidence type="ECO:0000256" key="5">
    <source>
        <dbReference type="ARBA" id="ARBA00023136"/>
    </source>
</evidence>
<dbReference type="GO" id="GO:0022857">
    <property type="term" value="F:transmembrane transporter activity"/>
    <property type="evidence" value="ECO:0007669"/>
    <property type="project" value="TreeGrafter"/>
</dbReference>
<dbReference type="EMBL" id="BMKM01000001">
    <property type="protein sequence ID" value="GGE07249.1"/>
    <property type="molecule type" value="Genomic_DNA"/>
</dbReference>
<keyword evidence="2" id="KW-1003">Cell membrane</keyword>
<keyword evidence="3 6" id="KW-0812">Transmembrane</keyword>
<dbReference type="PANTHER" id="PTHR30572">
    <property type="entry name" value="MEMBRANE COMPONENT OF TRANSPORTER-RELATED"/>
    <property type="match status" value="1"/>
</dbReference>
<evidence type="ECO:0000256" key="4">
    <source>
        <dbReference type="ARBA" id="ARBA00022989"/>
    </source>
</evidence>
<dbReference type="RefSeq" id="WP_182498077.1">
    <property type="nucleotide sequence ID" value="NZ_BMKM01000001.1"/>
</dbReference>
<dbReference type="Pfam" id="PF02687">
    <property type="entry name" value="FtsX"/>
    <property type="match status" value="2"/>
</dbReference>
<feature type="transmembrane region" description="Helical" evidence="6">
    <location>
        <begin position="419"/>
        <end position="439"/>
    </location>
</feature>
<dbReference type="GO" id="GO:0005886">
    <property type="term" value="C:plasma membrane"/>
    <property type="evidence" value="ECO:0007669"/>
    <property type="project" value="UniProtKB-SubCell"/>
</dbReference>
<comment type="caution">
    <text evidence="9">The sequence shown here is derived from an EMBL/GenBank/DDBJ whole genome shotgun (WGS) entry which is preliminary data.</text>
</comment>
<feature type="transmembrane region" description="Helical" evidence="6">
    <location>
        <begin position="727"/>
        <end position="749"/>
    </location>
</feature>
<feature type="transmembrane region" description="Helical" evidence="6">
    <location>
        <begin position="329"/>
        <end position="355"/>
    </location>
</feature>
<reference evidence="9" key="1">
    <citation type="journal article" date="2014" name="Int. J. Syst. Evol. Microbiol.">
        <title>Complete genome sequence of Corynebacterium casei LMG S-19264T (=DSM 44701T), isolated from a smear-ripened cheese.</title>
        <authorList>
            <consortium name="US DOE Joint Genome Institute (JGI-PGF)"/>
            <person name="Walter F."/>
            <person name="Albersmeier A."/>
            <person name="Kalinowski J."/>
            <person name="Ruckert C."/>
        </authorList>
    </citation>
    <scope>NUCLEOTIDE SEQUENCE</scope>
    <source>
        <strain evidence="9">CGMCC 1.15966</strain>
    </source>
</reference>
<evidence type="ECO:0000256" key="3">
    <source>
        <dbReference type="ARBA" id="ARBA00022692"/>
    </source>
</evidence>
<feature type="domain" description="ABC3 transporter permease C-terminal" evidence="7">
    <location>
        <begin position="284"/>
        <end position="397"/>
    </location>
</feature>
<feature type="transmembrane region" description="Helical" evidence="6">
    <location>
        <begin position="675"/>
        <end position="697"/>
    </location>
</feature>
<dbReference type="Proteomes" id="UP000614460">
    <property type="component" value="Unassembled WGS sequence"/>
</dbReference>
<feature type="domain" description="MacB-like periplasmic core" evidence="8">
    <location>
        <begin position="427"/>
        <end position="593"/>
    </location>
</feature>
<proteinExistence type="predicted"/>
<feature type="transmembrane region" description="Helical" evidence="6">
    <location>
        <begin position="761"/>
        <end position="779"/>
    </location>
</feature>
<keyword evidence="5 6" id="KW-0472">Membrane</keyword>
<reference evidence="9" key="2">
    <citation type="submission" date="2020-09" db="EMBL/GenBank/DDBJ databases">
        <authorList>
            <person name="Sun Q."/>
            <person name="Zhou Y."/>
        </authorList>
    </citation>
    <scope>NUCLEOTIDE SEQUENCE</scope>
    <source>
        <strain evidence="9">CGMCC 1.15966</strain>
    </source>
</reference>
<dbReference type="Pfam" id="PF12704">
    <property type="entry name" value="MacB_PCD"/>
    <property type="match status" value="1"/>
</dbReference>
<feature type="transmembrane region" description="Helical" evidence="6">
    <location>
        <begin position="21"/>
        <end position="41"/>
    </location>
</feature>
<dbReference type="PANTHER" id="PTHR30572:SF18">
    <property type="entry name" value="ABC-TYPE MACROLIDE FAMILY EXPORT SYSTEM PERMEASE COMPONENT 2"/>
    <property type="match status" value="1"/>
</dbReference>